<feature type="compositionally biased region" description="Basic residues" evidence="1">
    <location>
        <begin position="35"/>
        <end position="45"/>
    </location>
</feature>
<dbReference type="RefSeq" id="WP_248823687.1">
    <property type="nucleotide sequence ID" value="NZ_JALKFT010000004.1"/>
</dbReference>
<keyword evidence="3" id="KW-1185">Reference proteome</keyword>
<proteinExistence type="predicted"/>
<dbReference type="Proteomes" id="UP001201873">
    <property type="component" value="Unassembled WGS sequence"/>
</dbReference>
<gene>
    <name evidence="2" type="ORF">MXD59_05380</name>
</gene>
<feature type="region of interest" description="Disordered" evidence="1">
    <location>
        <begin position="24"/>
        <end position="53"/>
    </location>
</feature>
<reference evidence="2 3" key="1">
    <citation type="submission" date="2022-04" db="EMBL/GenBank/DDBJ databases">
        <title>Genome diversity in the genus Frankia.</title>
        <authorList>
            <person name="Carlos-Shanley C."/>
            <person name="Hahn D."/>
        </authorList>
    </citation>
    <scope>NUCLEOTIDE SEQUENCE [LARGE SCALE GENOMIC DNA]</scope>
    <source>
        <strain evidence="2 3">Ag45/Mut15</strain>
    </source>
</reference>
<evidence type="ECO:0000256" key="1">
    <source>
        <dbReference type="SAM" id="MobiDB-lite"/>
    </source>
</evidence>
<protein>
    <submittedName>
        <fullName evidence="2">Uncharacterized protein</fullName>
    </submittedName>
</protein>
<accession>A0ABT0JVG3</accession>
<evidence type="ECO:0000313" key="2">
    <source>
        <dbReference type="EMBL" id="MCK9875217.1"/>
    </source>
</evidence>
<name>A0ABT0JVG3_9ACTN</name>
<dbReference type="EMBL" id="JALKFT010000004">
    <property type="protein sequence ID" value="MCK9875217.1"/>
    <property type="molecule type" value="Genomic_DNA"/>
</dbReference>
<comment type="caution">
    <text evidence="2">The sequence shown here is derived from an EMBL/GenBank/DDBJ whole genome shotgun (WGS) entry which is preliminary data.</text>
</comment>
<sequence length="53" mass="6253">MDDRQLEEVTMKMLRRLRGEARHDVNAADRSAARGLRRLRRRSRNRSAAGARY</sequence>
<evidence type="ECO:0000313" key="3">
    <source>
        <dbReference type="Proteomes" id="UP001201873"/>
    </source>
</evidence>
<organism evidence="2 3">
    <name type="scientific">Frankia umida</name>
    <dbReference type="NCBI Taxonomy" id="573489"/>
    <lineage>
        <taxon>Bacteria</taxon>
        <taxon>Bacillati</taxon>
        <taxon>Actinomycetota</taxon>
        <taxon>Actinomycetes</taxon>
        <taxon>Frankiales</taxon>
        <taxon>Frankiaceae</taxon>
        <taxon>Frankia</taxon>
    </lineage>
</organism>